<dbReference type="GO" id="GO:0005829">
    <property type="term" value="C:cytosol"/>
    <property type="evidence" value="ECO:0007669"/>
    <property type="project" value="TreeGrafter"/>
</dbReference>
<proteinExistence type="predicted"/>
<sequence length="243" mass="27168">MKERSELKILGIDTSTTAFSICVFEDNKILYELRCERAFINDQKDAGLFSAIQKLLNNMENETIDGIALSIGPGMFTSLRVGLALAQGLYFSRNIPLCGVNTLDVIAHSFYLLDLVNKGKNIICASVMEAFRGEVFVAFYNHGAKIDQDMVFNPGALINFIERNFKNKKIIAIGPGVKILAGHKMKKNAKNKLYIINSHLFHPSASKVVYTAFSKIKTGDFDDPENLEPYYIKKTSAEQRGKK</sequence>
<comment type="caution">
    <text evidence="2">The sequence shown here is derived from an EMBL/GenBank/DDBJ whole genome shotgun (WGS) entry which is preliminary data.</text>
</comment>
<organism evidence="2">
    <name type="scientific">candidate division WOR-3 bacterium</name>
    <dbReference type="NCBI Taxonomy" id="2052148"/>
    <lineage>
        <taxon>Bacteria</taxon>
        <taxon>Bacteria division WOR-3</taxon>
    </lineage>
</organism>
<evidence type="ECO:0000259" key="1">
    <source>
        <dbReference type="Pfam" id="PF00814"/>
    </source>
</evidence>
<dbReference type="InterPro" id="IPR022496">
    <property type="entry name" value="T6A_TsaB"/>
</dbReference>
<dbReference type="InterPro" id="IPR043129">
    <property type="entry name" value="ATPase_NBD"/>
</dbReference>
<gene>
    <name evidence="2" type="primary">tsaB</name>
    <name evidence="2" type="ORF">ENP86_07030</name>
</gene>
<dbReference type="GO" id="GO:0016740">
    <property type="term" value="F:transferase activity"/>
    <property type="evidence" value="ECO:0007669"/>
    <property type="project" value="UniProtKB-KW"/>
</dbReference>
<dbReference type="Pfam" id="PF00814">
    <property type="entry name" value="TsaD"/>
    <property type="match status" value="1"/>
</dbReference>
<dbReference type="GO" id="GO:0002949">
    <property type="term" value="P:tRNA threonylcarbamoyladenosine modification"/>
    <property type="evidence" value="ECO:0007669"/>
    <property type="project" value="InterPro"/>
</dbReference>
<keyword evidence="2" id="KW-0808">Transferase</keyword>
<dbReference type="InterPro" id="IPR000905">
    <property type="entry name" value="Gcp-like_dom"/>
</dbReference>
<dbReference type="EMBL" id="DSKY01000018">
    <property type="protein sequence ID" value="HDY59286.1"/>
    <property type="molecule type" value="Genomic_DNA"/>
</dbReference>
<reference evidence="2" key="1">
    <citation type="journal article" date="2020" name="mSystems">
        <title>Genome- and Community-Level Interaction Insights into Carbon Utilization and Element Cycling Functions of Hydrothermarchaeota in Hydrothermal Sediment.</title>
        <authorList>
            <person name="Zhou Z."/>
            <person name="Liu Y."/>
            <person name="Xu W."/>
            <person name="Pan J."/>
            <person name="Luo Z.H."/>
            <person name="Li M."/>
        </authorList>
    </citation>
    <scope>NUCLEOTIDE SEQUENCE [LARGE SCALE GENOMIC DNA]</scope>
    <source>
        <strain evidence="2">SpSt-258</strain>
    </source>
</reference>
<dbReference type="PANTHER" id="PTHR11735:SF11">
    <property type="entry name" value="TRNA THREONYLCARBAMOYLADENOSINE BIOSYNTHESIS PROTEIN TSAB"/>
    <property type="match status" value="1"/>
</dbReference>
<dbReference type="SUPFAM" id="SSF53067">
    <property type="entry name" value="Actin-like ATPase domain"/>
    <property type="match status" value="2"/>
</dbReference>
<dbReference type="Gene3D" id="3.30.420.40">
    <property type="match status" value="2"/>
</dbReference>
<dbReference type="AlphaFoldDB" id="A0A7V0Z5Y1"/>
<feature type="domain" description="Gcp-like" evidence="1">
    <location>
        <begin position="50"/>
        <end position="140"/>
    </location>
</feature>
<name>A0A7V0Z5Y1_UNCW3</name>
<evidence type="ECO:0000313" key="2">
    <source>
        <dbReference type="EMBL" id="HDY59286.1"/>
    </source>
</evidence>
<dbReference type="PANTHER" id="PTHR11735">
    <property type="entry name" value="TRNA N6-ADENOSINE THREONYLCARBAMOYLTRANSFERASE"/>
    <property type="match status" value="1"/>
</dbReference>
<dbReference type="NCBIfam" id="TIGR03725">
    <property type="entry name" value="T6A_YeaZ"/>
    <property type="match status" value="1"/>
</dbReference>
<protein>
    <submittedName>
        <fullName evidence="2">tRNA (Adenosine(37)-N6)-threonylcarbamoyltransferase complex dimerization subunit type 1 TsaB</fullName>
    </submittedName>
</protein>
<accession>A0A7V0Z5Y1</accession>